<accession>A0A2U2CH14</accession>
<gene>
    <name evidence="2" type="ORF">C4N9_04755</name>
</gene>
<evidence type="ECO:0000313" key="3">
    <source>
        <dbReference type="Proteomes" id="UP000244940"/>
    </source>
</evidence>
<dbReference type="GeneID" id="94364191"/>
<reference evidence="2 3" key="1">
    <citation type="submission" date="2018-05" db="EMBL/GenBank/DDBJ databases">
        <title>Pararhodobacter marina sp. nov., isolated from deep-sea water of the Indian Ocean.</title>
        <authorList>
            <person name="Lai Q.Sr."/>
            <person name="Liu X."/>
            <person name="Shao Z."/>
        </authorList>
    </citation>
    <scope>NUCLEOTIDE SEQUENCE [LARGE SCALE GENOMIC DNA]</scope>
    <source>
        <strain evidence="2 3">CIC4N-9</strain>
    </source>
</reference>
<comment type="caution">
    <text evidence="2">The sequence shown here is derived from an EMBL/GenBank/DDBJ whole genome shotgun (WGS) entry which is preliminary data.</text>
</comment>
<dbReference type="EMBL" id="QEYD01000002">
    <property type="protein sequence ID" value="PWE31064.1"/>
    <property type="molecule type" value="Genomic_DNA"/>
</dbReference>
<evidence type="ECO:0000313" key="2">
    <source>
        <dbReference type="EMBL" id="PWE31064.1"/>
    </source>
</evidence>
<organism evidence="2 3">
    <name type="scientific">Pararhodobacter marinus</name>
    <dbReference type="NCBI Taxonomy" id="2184063"/>
    <lineage>
        <taxon>Bacteria</taxon>
        <taxon>Pseudomonadati</taxon>
        <taxon>Pseudomonadota</taxon>
        <taxon>Alphaproteobacteria</taxon>
        <taxon>Rhodobacterales</taxon>
        <taxon>Paracoccaceae</taxon>
        <taxon>Pararhodobacter</taxon>
    </lineage>
</organism>
<evidence type="ECO:0000256" key="1">
    <source>
        <dbReference type="SAM" id="SignalP"/>
    </source>
</evidence>
<dbReference type="Proteomes" id="UP000244940">
    <property type="component" value="Unassembled WGS sequence"/>
</dbReference>
<keyword evidence="3" id="KW-1185">Reference proteome</keyword>
<dbReference type="AlphaFoldDB" id="A0A2U2CH14"/>
<feature type="signal peptide" evidence="1">
    <location>
        <begin position="1"/>
        <end position="23"/>
    </location>
</feature>
<keyword evidence="1" id="KW-0732">Signal</keyword>
<dbReference type="RefSeq" id="WP_109532142.1">
    <property type="nucleotide sequence ID" value="NZ_CAXPUO010000037.1"/>
</dbReference>
<proteinExistence type="predicted"/>
<protein>
    <submittedName>
        <fullName evidence="2">Uncharacterized protein</fullName>
    </submittedName>
</protein>
<name>A0A2U2CH14_9RHOB</name>
<sequence length="83" mass="8826">MFRNAIFSLTAAATLINALPAHASDYGTPVEPTASGSVYFYPVVRPAQPHQPQRPRQNPQTQTDIAVGAAVVGLAIGLLLSRR</sequence>
<feature type="chain" id="PRO_5015403337" evidence="1">
    <location>
        <begin position="24"/>
        <end position="83"/>
    </location>
</feature>